<protein>
    <recommendedName>
        <fullName evidence="1">Protein kinase domain-containing protein</fullName>
    </recommendedName>
</protein>
<evidence type="ECO:0000313" key="3">
    <source>
        <dbReference type="Proteomes" id="UP001470230"/>
    </source>
</evidence>
<dbReference type="SMART" id="SM00220">
    <property type="entry name" value="S_TKc"/>
    <property type="match status" value="1"/>
</dbReference>
<dbReference type="PANTHER" id="PTHR44329">
    <property type="entry name" value="SERINE/THREONINE-PROTEIN KINASE TNNI3K-RELATED"/>
    <property type="match status" value="1"/>
</dbReference>
<dbReference type="Pfam" id="PF00069">
    <property type="entry name" value="Pkinase"/>
    <property type="match status" value="1"/>
</dbReference>
<dbReference type="PROSITE" id="PS50011">
    <property type="entry name" value="PROTEIN_KINASE_DOM"/>
    <property type="match status" value="1"/>
</dbReference>
<dbReference type="PROSITE" id="PS00108">
    <property type="entry name" value="PROTEIN_KINASE_ST"/>
    <property type="match status" value="1"/>
</dbReference>
<feature type="domain" description="Protein kinase" evidence="1">
    <location>
        <begin position="13"/>
        <end position="289"/>
    </location>
</feature>
<reference evidence="2 3" key="1">
    <citation type="submission" date="2024-04" db="EMBL/GenBank/DDBJ databases">
        <title>Tritrichomonas musculus Genome.</title>
        <authorList>
            <person name="Alves-Ferreira E."/>
            <person name="Grigg M."/>
            <person name="Lorenzi H."/>
            <person name="Galac M."/>
        </authorList>
    </citation>
    <scope>NUCLEOTIDE SEQUENCE [LARGE SCALE GENOMIC DNA]</scope>
    <source>
        <strain evidence="2 3">EAF2021</strain>
    </source>
</reference>
<dbReference type="Proteomes" id="UP001470230">
    <property type="component" value="Unassembled WGS sequence"/>
</dbReference>
<organism evidence="2 3">
    <name type="scientific">Tritrichomonas musculus</name>
    <dbReference type="NCBI Taxonomy" id="1915356"/>
    <lineage>
        <taxon>Eukaryota</taxon>
        <taxon>Metamonada</taxon>
        <taxon>Parabasalia</taxon>
        <taxon>Tritrichomonadida</taxon>
        <taxon>Tritrichomonadidae</taxon>
        <taxon>Tritrichomonas</taxon>
    </lineage>
</organism>
<evidence type="ECO:0000313" key="2">
    <source>
        <dbReference type="EMBL" id="KAK8840307.1"/>
    </source>
</evidence>
<proteinExistence type="predicted"/>
<dbReference type="InterPro" id="IPR008271">
    <property type="entry name" value="Ser/Thr_kinase_AS"/>
</dbReference>
<comment type="caution">
    <text evidence="2">The sequence shown here is derived from an EMBL/GenBank/DDBJ whole genome shotgun (WGS) entry which is preliminary data.</text>
</comment>
<gene>
    <name evidence="2" type="ORF">M9Y10_030863</name>
</gene>
<evidence type="ECO:0000259" key="1">
    <source>
        <dbReference type="PROSITE" id="PS50011"/>
    </source>
</evidence>
<name>A0ABR2H267_9EUKA</name>
<dbReference type="PRINTS" id="PR00109">
    <property type="entry name" value="TYRKINASE"/>
</dbReference>
<sequence>MTHVNILVNINKFEPIEALAEGGFGDVYKVRDKDSGEIYAAKISKFPVNQDFKDDEITFLLFREVNLLAALNHPSVIKFIAYCSTDFDREPNPTIITQFAPRGSLQDIIENSCNQQDSLWDDTKKLINIYGIASGMMYLHSHDIIHRDLKPANILMDEKLQPKISDFGISKISNFTESFDIGDVSTIPNKGTEVYKPPEVHYGEEFTKASDVYAYGLIVYQIMENKPNIIKKNDYKALVNMAFKKDRPQFSQQIPEPYKNLIEKCWDHNPKNRPTFEEITKELKKCVYITDNVDEDAFCNYIESLEEHSDSFNLFRRSIKFDEFIQGRIKTRKRSNAIITPKKPFNLLQKIASQNECPNDMIGFRNKDEFKLDELYIEIDADDTDSQKRLSRKRGYNVTEAPKDLFGKVEGQS</sequence>
<dbReference type="InterPro" id="IPR001245">
    <property type="entry name" value="Ser-Thr/Tyr_kinase_cat_dom"/>
</dbReference>
<dbReference type="Gene3D" id="1.10.510.10">
    <property type="entry name" value="Transferase(Phosphotransferase) domain 1"/>
    <property type="match status" value="1"/>
</dbReference>
<dbReference type="InterPro" id="IPR000719">
    <property type="entry name" value="Prot_kinase_dom"/>
</dbReference>
<dbReference type="SUPFAM" id="SSF56112">
    <property type="entry name" value="Protein kinase-like (PK-like)"/>
    <property type="match status" value="1"/>
</dbReference>
<accession>A0ABR2H267</accession>
<dbReference type="InterPro" id="IPR011009">
    <property type="entry name" value="Kinase-like_dom_sf"/>
</dbReference>
<dbReference type="InterPro" id="IPR051681">
    <property type="entry name" value="Ser/Thr_Kinases-Pseudokinases"/>
</dbReference>
<dbReference type="PANTHER" id="PTHR44329:SF214">
    <property type="entry name" value="PROTEIN KINASE DOMAIN-CONTAINING PROTEIN"/>
    <property type="match status" value="1"/>
</dbReference>
<keyword evidence="3" id="KW-1185">Reference proteome</keyword>
<dbReference type="EMBL" id="JAPFFF010000047">
    <property type="protein sequence ID" value="KAK8840307.1"/>
    <property type="molecule type" value="Genomic_DNA"/>
</dbReference>